<reference evidence="2 4" key="1">
    <citation type="journal article" date="2014" name="BMC Genomics">
        <title>Genome sequence of Anopheles sinensis provides insight into genetics basis of mosquito competence for malaria parasites.</title>
        <authorList>
            <person name="Zhou D."/>
            <person name="Zhang D."/>
            <person name="Ding G."/>
            <person name="Shi L."/>
            <person name="Hou Q."/>
            <person name="Ye Y."/>
            <person name="Xu Y."/>
            <person name="Zhou H."/>
            <person name="Xiong C."/>
            <person name="Li S."/>
            <person name="Yu J."/>
            <person name="Hong S."/>
            <person name="Yu X."/>
            <person name="Zou P."/>
            <person name="Chen C."/>
            <person name="Chang X."/>
            <person name="Wang W."/>
            <person name="Lv Y."/>
            <person name="Sun Y."/>
            <person name="Ma L."/>
            <person name="Shen B."/>
            <person name="Zhu C."/>
        </authorList>
    </citation>
    <scope>NUCLEOTIDE SEQUENCE [LARGE SCALE GENOMIC DNA]</scope>
</reference>
<reference evidence="3" key="2">
    <citation type="submission" date="2020-05" db="UniProtKB">
        <authorList>
            <consortium name="EnsemblMetazoa"/>
        </authorList>
    </citation>
    <scope>IDENTIFICATION</scope>
</reference>
<evidence type="ECO:0000313" key="4">
    <source>
        <dbReference type="Proteomes" id="UP000030765"/>
    </source>
</evidence>
<organism evidence="2">
    <name type="scientific">Anopheles sinensis</name>
    <name type="common">Mosquito</name>
    <dbReference type="NCBI Taxonomy" id="74873"/>
    <lineage>
        <taxon>Eukaryota</taxon>
        <taxon>Metazoa</taxon>
        <taxon>Ecdysozoa</taxon>
        <taxon>Arthropoda</taxon>
        <taxon>Hexapoda</taxon>
        <taxon>Insecta</taxon>
        <taxon>Pterygota</taxon>
        <taxon>Neoptera</taxon>
        <taxon>Endopterygota</taxon>
        <taxon>Diptera</taxon>
        <taxon>Nematocera</taxon>
        <taxon>Culicoidea</taxon>
        <taxon>Culicidae</taxon>
        <taxon>Anophelinae</taxon>
        <taxon>Anopheles</taxon>
    </lineage>
</organism>
<dbReference type="Proteomes" id="UP000030765">
    <property type="component" value="Unassembled WGS sequence"/>
</dbReference>
<dbReference type="VEuPathDB" id="VectorBase:ASIC011997"/>
<feature type="compositionally biased region" description="Basic and acidic residues" evidence="1">
    <location>
        <begin position="7"/>
        <end position="21"/>
    </location>
</feature>
<dbReference type="EnsemblMetazoa" id="ASIC011997-RA">
    <property type="protein sequence ID" value="ASIC011997-PA"/>
    <property type="gene ID" value="ASIC011997"/>
</dbReference>
<evidence type="ECO:0000313" key="3">
    <source>
        <dbReference type="EnsemblMetazoa" id="ASIC011997-PA"/>
    </source>
</evidence>
<evidence type="ECO:0000256" key="1">
    <source>
        <dbReference type="SAM" id="MobiDB-lite"/>
    </source>
</evidence>
<dbReference type="AlphaFoldDB" id="A0A084W1L2"/>
<protein>
    <submittedName>
        <fullName evidence="2 3">Uncharacterized protein</fullName>
    </submittedName>
</protein>
<dbReference type="EMBL" id="KE525269">
    <property type="protein sequence ID" value="KFB44106.1"/>
    <property type="molecule type" value="Genomic_DNA"/>
</dbReference>
<feature type="compositionally biased region" description="Polar residues" evidence="1">
    <location>
        <begin position="36"/>
        <end position="55"/>
    </location>
</feature>
<sequence>MSAPFDRAVEKRAVKNTEEKLLTTTGSAHNGVVLSHDSTNPSGSSRTKVQDSGMSPFTGDRNILGK</sequence>
<keyword evidence="4" id="KW-1185">Reference proteome</keyword>
<feature type="region of interest" description="Disordered" evidence="1">
    <location>
        <begin position="1"/>
        <end position="66"/>
    </location>
</feature>
<gene>
    <name evidence="2" type="ORF">ZHAS_00011997</name>
</gene>
<dbReference type="EMBL" id="ATLV01019381">
    <property type="status" value="NOT_ANNOTATED_CDS"/>
    <property type="molecule type" value="Genomic_DNA"/>
</dbReference>
<accession>A0A084W1L2</accession>
<evidence type="ECO:0000313" key="2">
    <source>
        <dbReference type="EMBL" id="KFB44106.1"/>
    </source>
</evidence>
<name>A0A084W1L2_ANOSI</name>
<proteinExistence type="predicted"/>